<dbReference type="InterPro" id="IPR030910">
    <property type="entry name" value="SLAP_dom"/>
</dbReference>
<keyword evidence="2" id="KW-1185">Reference proteome</keyword>
<organism evidence="1 2">
    <name type="scientific">Oceanobacillus longus</name>
    <dbReference type="NCBI Taxonomy" id="930120"/>
    <lineage>
        <taxon>Bacteria</taxon>
        <taxon>Bacillati</taxon>
        <taxon>Bacillota</taxon>
        <taxon>Bacilli</taxon>
        <taxon>Bacillales</taxon>
        <taxon>Bacillaceae</taxon>
        <taxon>Oceanobacillus</taxon>
    </lineage>
</organism>
<dbReference type="NCBIfam" id="TIGR04398">
    <property type="entry name" value="SLAP_DUP"/>
    <property type="match status" value="1"/>
</dbReference>
<reference evidence="2" key="1">
    <citation type="journal article" date="2019" name="Int. J. Syst. Evol. Microbiol.">
        <title>The Global Catalogue of Microorganisms (GCM) 10K type strain sequencing project: providing services to taxonomists for standard genome sequencing and annotation.</title>
        <authorList>
            <consortium name="The Broad Institute Genomics Platform"/>
            <consortium name="The Broad Institute Genome Sequencing Center for Infectious Disease"/>
            <person name="Wu L."/>
            <person name="Ma J."/>
        </authorList>
    </citation>
    <scope>NUCLEOTIDE SEQUENCE [LARGE SCALE GENOMIC DNA]</scope>
    <source>
        <strain evidence="2">IBRC-M 10703</strain>
    </source>
</reference>
<gene>
    <name evidence="1" type="ORF">ACFOUV_05890</name>
</gene>
<evidence type="ECO:0000313" key="1">
    <source>
        <dbReference type="EMBL" id="MFC4023353.1"/>
    </source>
</evidence>
<dbReference type="Proteomes" id="UP001595772">
    <property type="component" value="Unassembled WGS sequence"/>
</dbReference>
<proteinExistence type="predicted"/>
<dbReference type="RefSeq" id="WP_379495859.1">
    <property type="nucleotide sequence ID" value="NZ_JBHSAO010000002.1"/>
</dbReference>
<dbReference type="EMBL" id="JBHSAO010000002">
    <property type="protein sequence ID" value="MFC4023353.1"/>
    <property type="molecule type" value="Genomic_DNA"/>
</dbReference>
<comment type="caution">
    <text evidence="1">The sequence shown here is derived from an EMBL/GenBank/DDBJ whole genome shotgun (WGS) entry which is preliminary data.</text>
</comment>
<sequence>MQKLTFETSWDKALPSKDRERIVHIFKETRSQHYPTIKLTPLWQATNHRGELLITVLVHNFSGDIVKFNNTKLRYIEKNKVIAEHAFSIPPLSIPPETSMPWAFIFPVEALNGQASFVNGNLEFAD</sequence>
<evidence type="ECO:0000313" key="2">
    <source>
        <dbReference type="Proteomes" id="UP001595772"/>
    </source>
</evidence>
<accession>A0ABV8GX27</accession>
<protein>
    <submittedName>
        <fullName evidence="1">SLAP domain-containing protein</fullName>
    </submittedName>
</protein>
<name>A0ABV8GX27_9BACI</name>